<comment type="similarity">
    <text evidence="2 9">Belongs to the ubiquitin-activating E1 family.</text>
</comment>
<feature type="region of interest" description="Disordered" evidence="14">
    <location>
        <begin position="537"/>
        <end position="564"/>
    </location>
</feature>
<gene>
    <name evidence="17" type="ORF">WICPIJ_004122</name>
</gene>
<organism evidence="17 18">
    <name type="scientific">Wickerhamomyces pijperi</name>
    <name type="common">Yeast</name>
    <name type="synonym">Pichia pijperi</name>
    <dbReference type="NCBI Taxonomy" id="599730"/>
    <lineage>
        <taxon>Eukaryota</taxon>
        <taxon>Fungi</taxon>
        <taxon>Dikarya</taxon>
        <taxon>Ascomycota</taxon>
        <taxon>Saccharomycotina</taxon>
        <taxon>Saccharomycetes</taxon>
        <taxon>Phaffomycetales</taxon>
        <taxon>Wickerhamomycetaceae</taxon>
        <taxon>Wickerhamomyces</taxon>
    </lineage>
</organism>
<feature type="compositionally biased region" description="Basic and acidic residues" evidence="14">
    <location>
        <begin position="537"/>
        <end position="547"/>
    </location>
</feature>
<keyword evidence="4 9" id="KW-0547">Nucleotide-binding</keyword>
<name>A0A9P8Q690_WICPI</name>
<dbReference type="Gene3D" id="1.10.10.520">
    <property type="entry name" value="Ubiquitin activating enzymes (Uba3). Chain: B, domain 2"/>
    <property type="match status" value="1"/>
</dbReference>
<keyword evidence="3 9" id="KW-0479">Metal-binding</keyword>
<evidence type="ECO:0000256" key="7">
    <source>
        <dbReference type="ARBA" id="ARBA00022840"/>
    </source>
</evidence>
<dbReference type="PIRSF" id="PIRSF039133">
    <property type="entry name" value="SUMO_E1B"/>
    <property type="match status" value="1"/>
</dbReference>
<keyword evidence="5 9" id="KW-0833">Ubl conjugation pathway</keyword>
<dbReference type="Gene3D" id="3.50.50.80">
    <property type="entry name" value="Ubiquitin-activating enzyme E1, inactive adenylation domain, subdomain 1"/>
    <property type="match status" value="1"/>
</dbReference>
<proteinExistence type="inferred from homology"/>
<dbReference type="InterPro" id="IPR023318">
    <property type="entry name" value="Ub_act_enz_dom_a_sf"/>
</dbReference>
<dbReference type="AlphaFoldDB" id="A0A9P8Q690"/>
<evidence type="ECO:0000256" key="8">
    <source>
        <dbReference type="ARBA" id="ARBA00073512"/>
    </source>
</evidence>
<feature type="region of interest" description="Disordered" evidence="14">
    <location>
        <begin position="577"/>
        <end position="598"/>
    </location>
</feature>
<dbReference type="InterPro" id="IPR035985">
    <property type="entry name" value="Ubiquitin-activating_enz"/>
</dbReference>
<evidence type="ECO:0000256" key="1">
    <source>
        <dbReference type="ARBA" id="ARBA00004718"/>
    </source>
</evidence>
<dbReference type="GO" id="GO:0031510">
    <property type="term" value="C:SUMO activating enzyme complex"/>
    <property type="evidence" value="ECO:0007669"/>
    <property type="project" value="UniProtKB-UniRule"/>
</dbReference>
<dbReference type="GO" id="GO:0046872">
    <property type="term" value="F:metal ion binding"/>
    <property type="evidence" value="ECO:0007669"/>
    <property type="project" value="UniProtKB-KW"/>
</dbReference>
<dbReference type="EMBL" id="JAEUBG010002274">
    <property type="protein sequence ID" value="KAH3684898.1"/>
    <property type="molecule type" value="Genomic_DNA"/>
</dbReference>
<dbReference type="InterPro" id="IPR045886">
    <property type="entry name" value="ThiF/MoeB/HesA"/>
</dbReference>
<feature type="binding site" evidence="11">
    <location>
        <begin position="123"/>
        <end position="128"/>
    </location>
    <ligand>
        <name>ATP</name>
        <dbReference type="ChEBI" id="CHEBI:30616"/>
    </ligand>
</feature>
<feature type="compositionally biased region" description="Basic and acidic residues" evidence="14">
    <location>
        <begin position="583"/>
        <end position="598"/>
    </location>
</feature>
<reference evidence="17" key="2">
    <citation type="submission" date="2021-01" db="EMBL/GenBank/DDBJ databases">
        <authorList>
            <person name="Schikora-Tamarit M.A."/>
        </authorList>
    </citation>
    <scope>NUCLEOTIDE SEQUENCE</scope>
    <source>
        <strain evidence="17">CBS2887</strain>
    </source>
</reference>
<dbReference type="PANTHER" id="PTHR10953">
    <property type="entry name" value="UBIQUITIN-ACTIVATING ENZYME E1"/>
    <property type="match status" value="1"/>
</dbReference>
<dbReference type="Proteomes" id="UP000774326">
    <property type="component" value="Unassembled WGS sequence"/>
</dbReference>
<feature type="binding site" evidence="11">
    <location>
        <begin position="100"/>
        <end position="101"/>
    </location>
    <ligand>
        <name>ATP</name>
        <dbReference type="ChEBI" id="CHEBI:30616"/>
    </ligand>
</feature>
<dbReference type="GO" id="GO:0019948">
    <property type="term" value="F:SUMO activating enzyme activity"/>
    <property type="evidence" value="ECO:0007669"/>
    <property type="project" value="UniProtKB-UniRule"/>
</dbReference>
<comment type="subunit">
    <text evidence="9">Heterodimer.</text>
</comment>
<feature type="compositionally biased region" description="Acidic residues" evidence="14">
    <location>
        <begin position="548"/>
        <end position="564"/>
    </location>
</feature>
<dbReference type="GO" id="GO:0005737">
    <property type="term" value="C:cytoplasm"/>
    <property type="evidence" value="ECO:0007669"/>
    <property type="project" value="TreeGrafter"/>
</dbReference>
<dbReference type="Gene3D" id="3.10.290.20">
    <property type="entry name" value="Ubiquitin-like 2 activating enzyme e1b. Chain: B, domain 3"/>
    <property type="match status" value="1"/>
</dbReference>
<evidence type="ECO:0000256" key="5">
    <source>
        <dbReference type="ARBA" id="ARBA00022786"/>
    </source>
</evidence>
<accession>A0A9P8Q690</accession>
<dbReference type="InterPro" id="IPR030661">
    <property type="entry name" value="Uba2"/>
</dbReference>
<evidence type="ECO:0000256" key="2">
    <source>
        <dbReference type="ARBA" id="ARBA00005673"/>
    </source>
</evidence>
<evidence type="ECO:0000313" key="17">
    <source>
        <dbReference type="EMBL" id="KAH3684898.1"/>
    </source>
</evidence>
<evidence type="ECO:0000259" key="15">
    <source>
        <dbReference type="Pfam" id="PF00899"/>
    </source>
</evidence>
<evidence type="ECO:0000256" key="10">
    <source>
        <dbReference type="PIRSR" id="PIRSR039133-1"/>
    </source>
</evidence>
<feature type="domain" description="THIF-type NAD/FAD binding fold" evidence="15">
    <location>
        <begin position="8"/>
        <end position="436"/>
    </location>
</feature>
<feature type="binding site" evidence="11">
    <location>
        <position position="76"/>
    </location>
    <ligand>
        <name>ATP</name>
        <dbReference type="ChEBI" id="CHEBI:30616"/>
    </ligand>
</feature>
<dbReference type="GO" id="GO:0016925">
    <property type="term" value="P:protein sumoylation"/>
    <property type="evidence" value="ECO:0007669"/>
    <property type="project" value="UniProtKB-UniRule"/>
</dbReference>
<dbReference type="InterPro" id="IPR033127">
    <property type="entry name" value="UBQ-activ_enz_E1_Cys_AS"/>
</dbReference>
<dbReference type="FunFam" id="3.50.50.80:FF:000004">
    <property type="entry name" value="Ubiquitin-activating enzyme E1-like"/>
    <property type="match status" value="1"/>
</dbReference>
<keyword evidence="7 9" id="KW-0067">ATP-binding</keyword>
<evidence type="ECO:0000256" key="12">
    <source>
        <dbReference type="PIRSR" id="PIRSR039133-3"/>
    </source>
</evidence>
<evidence type="ECO:0000256" key="11">
    <source>
        <dbReference type="PIRSR" id="PIRSR039133-2"/>
    </source>
</evidence>
<dbReference type="SUPFAM" id="SSF69572">
    <property type="entry name" value="Activating enzymes of the ubiquitin-like proteins"/>
    <property type="match status" value="1"/>
</dbReference>
<sequence>MTKDHNLKVILGEEKYNQIHNSKVLLVGAGGIGCELLKDLVLLGFGEIHVVDLDTIDLSNLNRQFLFRHKDIKQPKSTTAIKAVSGFNFHNSKLVPYQNSIYETDVFPLTWFDSFDLIFNALDNAEARSYINKIGLFLNKTILETGTTGTKGYVQATIPGQSACYDCTFRETPKTFPVCTIRSTPSQPVHCVHWAKNFLFSSLFGEDDDSVEDNSLEGKDASELGTDNQEELQALMKESNELIELKRSIVDESFEDKVIEKIFVKDIENLLKIEELWQQRTKPTPINYTPEYKAEILKITKEQLGTGQKLWTLEQNLSVLISSIRNLQARYSATTPIEFDKDDEDTLDFVVASTNIRSHIFNIPLKSKFDIKSIAGNIIPAVATTNAFIAGFSSLLSLGIFNNPDAFKDTRAIFASEAKDRFLSSGELDHPNPKCSACSVTRGVANIDLSLTFRQLIDALVEKYGYDEEIALSVGSKILYDLDLDDNVEKSFTELKVKYGDHLEILDETDVKGTVELYIETNTDGKITLPELVIPDKPKPVEEKKSEEDEDDDDDLEVFEENDEDELLIVEEKSIVSSVGGKRKLEDAEDNEPKKVKV</sequence>
<dbReference type="PROSITE" id="PS00865">
    <property type="entry name" value="UBIQUITIN_ACTIVAT_2"/>
    <property type="match status" value="1"/>
</dbReference>
<feature type="binding site" evidence="11">
    <location>
        <begin position="28"/>
        <end position="33"/>
    </location>
    <ligand>
        <name>ATP</name>
        <dbReference type="ChEBI" id="CHEBI:30616"/>
    </ligand>
</feature>
<evidence type="ECO:0000256" key="9">
    <source>
        <dbReference type="PIRNR" id="PIRNR039133"/>
    </source>
</evidence>
<feature type="active site" description="Glycyl thioester intermediate" evidence="10 13">
    <location>
        <position position="179"/>
    </location>
</feature>
<reference evidence="17" key="1">
    <citation type="journal article" date="2021" name="Open Biol.">
        <title>Shared evolutionary footprints suggest mitochondrial oxidative damage underlies multiple complex I losses in fungi.</title>
        <authorList>
            <person name="Schikora-Tamarit M.A."/>
            <person name="Marcet-Houben M."/>
            <person name="Nosek J."/>
            <person name="Gabaldon T."/>
        </authorList>
    </citation>
    <scope>NUCLEOTIDE SEQUENCE</scope>
    <source>
        <strain evidence="17">CBS2887</strain>
    </source>
</reference>
<protein>
    <recommendedName>
        <fullName evidence="8 9">Ubiquitin-activating enzyme E1-like</fullName>
    </recommendedName>
</protein>
<dbReference type="OrthoDB" id="10255449at2759"/>
<dbReference type="Pfam" id="PF10585">
    <property type="entry name" value="UBA_E1_SCCH"/>
    <property type="match status" value="1"/>
</dbReference>
<feature type="binding site" evidence="12">
    <location>
        <position position="167"/>
    </location>
    <ligand>
        <name>Zn(2+)</name>
        <dbReference type="ChEBI" id="CHEBI:29105"/>
    </ligand>
</feature>
<dbReference type="Pfam" id="PF00899">
    <property type="entry name" value="ThiF"/>
    <property type="match status" value="1"/>
</dbReference>
<dbReference type="PROSITE" id="PS51257">
    <property type="entry name" value="PROKAR_LIPOPROTEIN"/>
    <property type="match status" value="1"/>
</dbReference>
<dbReference type="InterPro" id="IPR019572">
    <property type="entry name" value="UBA_E1_SCCH"/>
</dbReference>
<comment type="pathway">
    <text evidence="1 9">Protein modification; protein sumoylation.</text>
</comment>
<dbReference type="PANTHER" id="PTHR10953:SF5">
    <property type="entry name" value="SUMO-ACTIVATING ENZYME SUBUNIT 2"/>
    <property type="match status" value="1"/>
</dbReference>
<feature type="domain" description="Ubiquitin-activating enzyme SCCH" evidence="16">
    <location>
        <begin position="307"/>
        <end position="372"/>
    </location>
</feature>
<evidence type="ECO:0000256" key="13">
    <source>
        <dbReference type="PROSITE-ProRule" id="PRU10132"/>
    </source>
</evidence>
<evidence type="ECO:0000256" key="4">
    <source>
        <dbReference type="ARBA" id="ARBA00022741"/>
    </source>
</evidence>
<evidence type="ECO:0000313" key="18">
    <source>
        <dbReference type="Proteomes" id="UP000774326"/>
    </source>
</evidence>
<keyword evidence="6 9" id="KW-0862">Zinc</keyword>
<comment type="caution">
    <text evidence="17">The sequence shown here is derived from an EMBL/GenBank/DDBJ whole genome shotgun (WGS) entry which is preliminary data.</text>
</comment>
<feature type="binding site" evidence="11">
    <location>
        <begin position="60"/>
        <end position="63"/>
    </location>
    <ligand>
        <name>ATP</name>
        <dbReference type="ChEBI" id="CHEBI:30616"/>
    </ligand>
</feature>
<feature type="binding site" evidence="12">
    <location>
        <position position="164"/>
    </location>
    <ligand>
        <name>Zn(2+)</name>
        <dbReference type="ChEBI" id="CHEBI:29105"/>
    </ligand>
</feature>
<evidence type="ECO:0000259" key="16">
    <source>
        <dbReference type="Pfam" id="PF10585"/>
    </source>
</evidence>
<feature type="binding site" evidence="12">
    <location>
        <position position="435"/>
    </location>
    <ligand>
        <name>Zn(2+)</name>
        <dbReference type="ChEBI" id="CHEBI:29105"/>
    </ligand>
</feature>
<dbReference type="GO" id="GO:0005524">
    <property type="term" value="F:ATP binding"/>
    <property type="evidence" value="ECO:0007669"/>
    <property type="project" value="UniProtKB-UniRule"/>
</dbReference>
<evidence type="ECO:0000256" key="6">
    <source>
        <dbReference type="ARBA" id="ARBA00022833"/>
    </source>
</evidence>
<evidence type="ECO:0000256" key="14">
    <source>
        <dbReference type="SAM" id="MobiDB-lite"/>
    </source>
</evidence>
<feature type="binding site" evidence="11">
    <location>
        <position position="52"/>
    </location>
    <ligand>
        <name>ATP</name>
        <dbReference type="ChEBI" id="CHEBI:30616"/>
    </ligand>
</feature>
<dbReference type="InterPro" id="IPR042449">
    <property type="entry name" value="Ub-E1_IAD_1"/>
</dbReference>
<dbReference type="InterPro" id="IPR000594">
    <property type="entry name" value="ThiF_NAD_FAD-bd"/>
</dbReference>
<keyword evidence="18" id="KW-1185">Reference proteome</keyword>
<evidence type="ECO:0000256" key="3">
    <source>
        <dbReference type="ARBA" id="ARBA00022723"/>
    </source>
</evidence>
<feature type="binding site" evidence="12">
    <location>
        <position position="438"/>
    </location>
    <ligand>
        <name>Zn(2+)</name>
        <dbReference type="ChEBI" id="CHEBI:29105"/>
    </ligand>
</feature>